<proteinExistence type="predicted"/>
<dbReference type="Proteomes" id="UP001629235">
    <property type="component" value="Unassembled WGS sequence"/>
</dbReference>
<dbReference type="EMBL" id="JAQQDW010000011">
    <property type="protein sequence ID" value="MFM0103530.1"/>
    <property type="molecule type" value="Genomic_DNA"/>
</dbReference>
<evidence type="ECO:0000313" key="2">
    <source>
        <dbReference type="Proteomes" id="UP001629235"/>
    </source>
</evidence>
<accession>A0ACC7N9U7</accession>
<name>A0ACC7N9U7_9BURK</name>
<gene>
    <name evidence="1" type="ORF">PQR01_08545</name>
</gene>
<reference evidence="1 2" key="1">
    <citation type="journal article" date="2024" name="Chem. Sci.">
        <title>Discovery of megapolipeptins by genome mining of a Burkholderiales bacteria collection.</title>
        <authorList>
            <person name="Paulo B.S."/>
            <person name="Recchia M.J.J."/>
            <person name="Lee S."/>
            <person name="Fergusson C.H."/>
            <person name="Romanowski S.B."/>
            <person name="Hernandez A."/>
            <person name="Krull N."/>
            <person name="Liu D.Y."/>
            <person name="Cavanagh H."/>
            <person name="Bos A."/>
            <person name="Gray C.A."/>
            <person name="Murphy B.T."/>
            <person name="Linington R.G."/>
            <person name="Eustaquio A.S."/>
        </authorList>
    </citation>
    <scope>NUCLEOTIDE SEQUENCE [LARGE SCALE GENOMIC DNA]</scope>
    <source>
        <strain evidence="1 2">RL18-126-BIB-B</strain>
    </source>
</reference>
<comment type="caution">
    <text evidence="1">The sequence shown here is derived from an EMBL/GenBank/DDBJ whole genome shotgun (WGS) entry which is preliminary data.</text>
</comment>
<keyword evidence="2" id="KW-1185">Reference proteome</keyword>
<evidence type="ECO:0000313" key="1">
    <source>
        <dbReference type="EMBL" id="MFM0103530.1"/>
    </source>
</evidence>
<protein>
    <submittedName>
        <fullName evidence="1">Uncharacterized protein</fullName>
    </submittedName>
</protein>
<organism evidence="1 2">
    <name type="scientific">Paraburkholderia rhynchosiae</name>
    <dbReference type="NCBI Taxonomy" id="487049"/>
    <lineage>
        <taxon>Bacteria</taxon>
        <taxon>Pseudomonadati</taxon>
        <taxon>Pseudomonadota</taxon>
        <taxon>Betaproteobacteria</taxon>
        <taxon>Burkholderiales</taxon>
        <taxon>Burkholderiaceae</taxon>
        <taxon>Paraburkholderia</taxon>
    </lineage>
</organism>
<sequence>MSRANGFDWRRHAVRSTAGRCRPATRNNYAQPLACSLYTLLTRPLCSQSLKRGPRDAQFATPATVQIPEKAPAHW</sequence>